<dbReference type="PANTHER" id="PTHR44688:SF16">
    <property type="entry name" value="DNA-BINDING TRANSCRIPTIONAL ACTIVATOR DEVR_DOSR"/>
    <property type="match status" value="1"/>
</dbReference>
<dbReference type="Gene3D" id="3.40.50.2300">
    <property type="match status" value="1"/>
</dbReference>
<keyword evidence="2" id="KW-0805">Transcription regulation</keyword>
<evidence type="ECO:0000256" key="5">
    <source>
        <dbReference type="ARBA" id="ARBA00023163"/>
    </source>
</evidence>
<dbReference type="GO" id="GO:0003677">
    <property type="term" value="F:DNA binding"/>
    <property type="evidence" value="ECO:0007669"/>
    <property type="project" value="UniProtKB-KW"/>
</dbReference>
<evidence type="ECO:0000259" key="7">
    <source>
        <dbReference type="SMART" id="SM00421"/>
    </source>
</evidence>
<name>A0A917UB09_9ACTN</name>
<feature type="domain" description="HTH luxR-type" evidence="7">
    <location>
        <begin position="78"/>
        <end position="135"/>
    </location>
</feature>
<evidence type="ECO:0000256" key="4">
    <source>
        <dbReference type="ARBA" id="ARBA00023125"/>
    </source>
</evidence>
<dbReference type="Pfam" id="PF08281">
    <property type="entry name" value="Sigma70_r4_2"/>
    <property type="match status" value="1"/>
</dbReference>
<dbReference type="SUPFAM" id="SSF46894">
    <property type="entry name" value="C-terminal effector domain of the bipartite response regulators"/>
    <property type="match status" value="1"/>
</dbReference>
<dbReference type="InterPro" id="IPR016032">
    <property type="entry name" value="Sig_transdc_resp-reg_C-effctor"/>
</dbReference>
<evidence type="ECO:0000256" key="2">
    <source>
        <dbReference type="ARBA" id="ARBA00023015"/>
    </source>
</evidence>
<keyword evidence="5" id="KW-0804">Transcription</keyword>
<evidence type="ECO:0000313" key="8">
    <source>
        <dbReference type="EMBL" id="GGM67373.1"/>
    </source>
</evidence>
<dbReference type="InterPro" id="IPR013249">
    <property type="entry name" value="RNA_pol_sigma70_r4_t2"/>
</dbReference>
<proteinExistence type="inferred from homology"/>
<reference evidence="8" key="1">
    <citation type="journal article" date="2014" name="Int. J. Syst. Evol. Microbiol.">
        <title>Complete genome sequence of Corynebacterium casei LMG S-19264T (=DSM 44701T), isolated from a smear-ripened cheese.</title>
        <authorList>
            <consortium name="US DOE Joint Genome Institute (JGI-PGF)"/>
            <person name="Walter F."/>
            <person name="Albersmeier A."/>
            <person name="Kalinowski J."/>
            <person name="Ruckert C."/>
        </authorList>
    </citation>
    <scope>NUCLEOTIDE SEQUENCE</scope>
    <source>
        <strain evidence="8">CGMCC 4.7312</strain>
    </source>
</reference>
<keyword evidence="3" id="KW-0731">Sigma factor</keyword>
<dbReference type="InterPro" id="IPR000792">
    <property type="entry name" value="Tscrpt_reg_LuxR_C"/>
</dbReference>
<protein>
    <recommendedName>
        <fullName evidence="7">HTH luxR-type domain-containing protein</fullName>
    </recommendedName>
</protein>
<organism evidence="8 9">
    <name type="scientific">Micromonospora sonchi</name>
    <dbReference type="NCBI Taxonomy" id="1763543"/>
    <lineage>
        <taxon>Bacteria</taxon>
        <taxon>Bacillati</taxon>
        <taxon>Actinomycetota</taxon>
        <taxon>Actinomycetes</taxon>
        <taxon>Micromonosporales</taxon>
        <taxon>Micromonosporaceae</taxon>
        <taxon>Micromonospora</taxon>
    </lineage>
</organism>
<comment type="caution">
    <text evidence="8">The sequence shown here is derived from an EMBL/GenBank/DDBJ whole genome shotgun (WGS) entry which is preliminary data.</text>
</comment>
<keyword evidence="9" id="KW-1185">Reference proteome</keyword>
<sequence>MIDKVAELSNAGQRVVVYAEATDADTILATLDAGAVAFLAKHELREDFVNTVLEAAQDRPYVPPAMAGAIVGDRRADRPELSEREREALLLWFQSMSRASVARRMGISQRTVDEYVRRARIKYAQAGRPAQTKSAMLARAVADGLLHPPHVGAEHEEAPDSVGQLPRPP</sequence>
<accession>A0A917UB09</accession>
<evidence type="ECO:0000256" key="3">
    <source>
        <dbReference type="ARBA" id="ARBA00023082"/>
    </source>
</evidence>
<gene>
    <name evidence="8" type="ORF">GCM10011608_60780</name>
</gene>
<dbReference type="EMBL" id="BMNB01000057">
    <property type="protein sequence ID" value="GGM67373.1"/>
    <property type="molecule type" value="Genomic_DNA"/>
</dbReference>
<feature type="region of interest" description="Disordered" evidence="6">
    <location>
        <begin position="147"/>
        <end position="169"/>
    </location>
</feature>
<evidence type="ECO:0000313" key="9">
    <source>
        <dbReference type="Proteomes" id="UP000608890"/>
    </source>
</evidence>
<dbReference type="GO" id="GO:0006352">
    <property type="term" value="P:DNA-templated transcription initiation"/>
    <property type="evidence" value="ECO:0007669"/>
    <property type="project" value="InterPro"/>
</dbReference>
<evidence type="ECO:0000256" key="6">
    <source>
        <dbReference type="SAM" id="MobiDB-lite"/>
    </source>
</evidence>
<dbReference type="GO" id="GO:0016987">
    <property type="term" value="F:sigma factor activity"/>
    <property type="evidence" value="ECO:0007669"/>
    <property type="project" value="UniProtKB-KW"/>
</dbReference>
<comment type="similarity">
    <text evidence="1">Belongs to the sigma-70 factor family. ECF subfamily.</text>
</comment>
<dbReference type="Proteomes" id="UP000608890">
    <property type="component" value="Unassembled WGS sequence"/>
</dbReference>
<keyword evidence="4" id="KW-0238">DNA-binding</keyword>
<dbReference type="SMART" id="SM00421">
    <property type="entry name" value="HTH_LUXR"/>
    <property type="match status" value="1"/>
</dbReference>
<dbReference type="AlphaFoldDB" id="A0A917UB09"/>
<evidence type="ECO:0000256" key="1">
    <source>
        <dbReference type="ARBA" id="ARBA00010641"/>
    </source>
</evidence>
<reference evidence="8" key="2">
    <citation type="submission" date="2020-09" db="EMBL/GenBank/DDBJ databases">
        <authorList>
            <person name="Sun Q."/>
            <person name="Zhou Y."/>
        </authorList>
    </citation>
    <scope>NUCLEOTIDE SEQUENCE</scope>
    <source>
        <strain evidence="8">CGMCC 4.7312</strain>
    </source>
</reference>
<dbReference type="PANTHER" id="PTHR44688">
    <property type="entry name" value="DNA-BINDING TRANSCRIPTIONAL ACTIVATOR DEVR_DOSR"/>
    <property type="match status" value="1"/>
</dbReference>